<proteinExistence type="predicted"/>
<name>A0AAW7YLP7_9STAP</name>
<organism evidence="3 4">
    <name type="scientific">Staphylococcus pasteuri_A</name>
    <dbReference type="NCBI Taxonomy" id="3062664"/>
    <lineage>
        <taxon>Bacteria</taxon>
        <taxon>Bacillati</taxon>
        <taxon>Bacillota</taxon>
        <taxon>Bacilli</taxon>
        <taxon>Bacillales</taxon>
        <taxon>Staphylococcaceae</taxon>
        <taxon>Staphylococcus</taxon>
    </lineage>
</organism>
<feature type="transmembrane region" description="Helical" evidence="1">
    <location>
        <begin position="88"/>
        <end position="109"/>
    </location>
</feature>
<dbReference type="PANTHER" id="PTHR30336:SF18">
    <property type="entry name" value="MEMBRANE PROTEIN"/>
    <property type="match status" value="1"/>
</dbReference>
<dbReference type="PANTHER" id="PTHR30336">
    <property type="entry name" value="INNER MEMBRANE PROTEIN, PROBABLE PERMEASE"/>
    <property type="match status" value="1"/>
</dbReference>
<dbReference type="Proteomes" id="UP001170310">
    <property type="component" value="Unassembled WGS sequence"/>
</dbReference>
<dbReference type="GO" id="GO:0000270">
    <property type="term" value="P:peptidoglycan metabolic process"/>
    <property type="evidence" value="ECO:0007669"/>
    <property type="project" value="TreeGrafter"/>
</dbReference>
<keyword evidence="1" id="KW-0812">Transmembrane</keyword>
<comment type="caution">
    <text evidence="3">The sequence shown here is derived from an EMBL/GenBank/DDBJ whole genome shotgun (WGS) entry which is preliminary data.</text>
</comment>
<evidence type="ECO:0000313" key="4">
    <source>
        <dbReference type="Proteomes" id="UP001170310"/>
    </source>
</evidence>
<dbReference type="InterPro" id="IPR003848">
    <property type="entry name" value="DUF218"/>
</dbReference>
<feature type="transmembrane region" description="Helical" evidence="1">
    <location>
        <begin position="298"/>
        <end position="319"/>
    </location>
</feature>
<feature type="transmembrane region" description="Helical" evidence="1">
    <location>
        <begin position="34"/>
        <end position="67"/>
    </location>
</feature>
<dbReference type="Pfam" id="PF02698">
    <property type="entry name" value="DUF218"/>
    <property type="match status" value="1"/>
</dbReference>
<evidence type="ECO:0000313" key="3">
    <source>
        <dbReference type="EMBL" id="MDO6572540.1"/>
    </source>
</evidence>
<keyword evidence="1" id="KW-0472">Membrane</keyword>
<keyword evidence="4" id="KW-1185">Reference proteome</keyword>
<dbReference type="CDD" id="cd06259">
    <property type="entry name" value="YdcF-like"/>
    <property type="match status" value="1"/>
</dbReference>
<dbReference type="Gene3D" id="3.40.50.620">
    <property type="entry name" value="HUPs"/>
    <property type="match status" value="1"/>
</dbReference>
<evidence type="ECO:0000259" key="2">
    <source>
        <dbReference type="Pfam" id="PF02698"/>
    </source>
</evidence>
<accession>A0AAW7YLP7</accession>
<dbReference type="AlphaFoldDB" id="A0AAW7YLP7"/>
<protein>
    <submittedName>
        <fullName evidence="3">YdcF family protein</fullName>
    </submittedName>
</protein>
<feature type="transmembrane region" description="Helical" evidence="1">
    <location>
        <begin position="115"/>
        <end position="134"/>
    </location>
</feature>
<keyword evidence="1" id="KW-1133">Transmembrane helix</keyword>
<dbReference type="InterPro" id="IPR014729">
    <property type="entry name" value="Rossmann-like_a/b/a_fold"/>
</dbReference>
<reference evidence="3" key="1">
    <citation type="submission" date="2023-07" db="EMBL/GenBank/DDBJ databases">
        <title>Genome content predicts the carbon catabolic preferences of heterotrophic bacteria.</title>
        <authorList>
            <person name="Gralka M."/>
        </authorList>
    </citation>
    <scope>NUCLEOTIDE SEQUENCE</scope>
    <source>
        <strain evidence="3">E2R20</strain>
    </source>
</reference>
<dbReference type="GO" id="GO:0005886">
    <property type="term" value="C:plasma membrane"/>
    <property type="evidence" value="ECO:0007669"/>
    <property type="project" value="TreeGrafter"/>
</dbReference>
<gene>
    <name evidence="3" type="ORF">Q4528_00035</name>
</gene>
<sequence>MISLLFALLILIILISLFFNQFITLSITGFISTIILGFITLIYHLISYSIPYELIAIMIMIFMYIILKHVSIFRNKQGRRFIKQMTLSVVRLILFIIACFYISTCPILILNGITLWLSFIGLSTLFAFFCYVFWSSAYGSTHFQKPIDLIIILGAGIFTEEVTPMLKERLDRAYDIYRQFVNSPMILVSGGQGPDEPITEALAMQRYLIHRGVPKEHILLEQQSTNTNTNFIYSKEIIRKHFNIEPKILCVTSQFHILRALKLAKNHDIHAYGIGSHTPYHFFHIALIRDFLGVMYQYRLLLTVYFALSFWLSIIILWLK</sequence>
<dbReference type="InterPro" id="IPR051599">
    <property type="entry name" value="Cell_Envelope_Assoc"/>
</dbReference>
<feature type="domain" description="DUF218" evidence="2">
    <location>
        <begin position="148"/>
        <end position="269"/>
    </location>
</feature>
<dbReference type="EMBL" id="JAUOQO010000001">
    <property type="protein sequence ID" value="MDO6572540.1"/>
    <property type="molecule type" value="Genomic_DNA"/>
</dbReference>
<dbReference type="RefSeq" id="WP_046467094.1">
    <property type="nucleotide sequence ID" value="NZ_JAUOQO010000001.1"/>
</dbReference>
<evidence type="ECO:0000256" key="1">
    <source>
        <dbReference type="SAM" id="Phobius"/>
    </source>
</evidence>
<dbReference type="GO" id="GO:0043164">
    <property type="term" value="P:Gram-negative-bacterium-type cell wall biogenesis"/>
    <property type="evidence" value="ECO:0007669"/>
    <property type="project" value="TreeGrafter"/>
</dbReference>